<dbReference type="InterPro" id="IPR051099">
    <property type="entry name" value="AGR/TXD"/>
</dbReference>
<keyword evidence="1 2" id="KW-0732">Signal</keyword>
<dbReference type="SUPFAM" id="SSF52833">
    <property type="entry name" value="Thioredoxin-like"/>
    <property type="match status" value="1"/>
</dbReference>
<comment type="caution">
    <text evidence="4">The sequence shown here is derived from an EMBL/GenBank/DDBJ whole genome shotgun (WGS) entry which is preliminary data.</text>
</comment>
<dbReference type="PANTHER" id="PTHR15337:SF11">
    <property type="entry name" value="THIOREDOXIN DOMAIN-CONTAINING PROTEIN"/>
    <property type="match status" value="1"/>
</dbReference>
<dbReference type="PANTHER" id="PTHR15337">
    <property type="entry name" value="ANTERIOR GRADIENT PROTEIN-RELATED"/>
    <property type="match status" value="1"/>
</dbReference>
<accession>A0A428K208</accession>
<proteinExistence type="predicted"/>
<dbReference type="PROSITE" id="PS51352">
    <property type="entry name" value="THIOREDOXIN_2"/>
    <property type="match status" value="1"/>
</dbReference>
<dbReference type="InterPro" id="IPR036249">
    <property type="entry name" value="Thioredoxin-like_sf"/>
</dbReference>
<dbReference type="AlphaFoldDB" id="A0A428K208"/>
<dbReference type="EMBL" id="RWBG01000002">
    <property type="protein sequence ID" value="RSK40462.1"/>
    <property type="molecule type" value="Genomic_DNA"/>
</dbReference>
<organism evidence="4 5">
    <name type="scientific">Mangrovimonas spongiae</name>
    <dbReference type="NCBI Taxonomy" id="2494697"/>
    <lineage>
        <taxon>Bacteria</taxon>
        <taxon>Pseudomonadati</taxon>
        <taxon>Bacteroidota</taxon>
        <taxon>Flavobacteriia</taxon>
        <taxon>Flavobacteriales</taxon>
        <taxon>Flavobacteriaceae</taxon>
        <taxon>Mangrovimonas</taxon>
    </lineage>
</organism>
<protein>
    <submittedName>
        <fullName evidence="4">Thioredoxin family protein</fullName>
    </submittedName>
</protein>
<dbReference type="InterPro" id="IPR013766">
    <property type="entry name" value="Thioredoxin_domain"/>
</dbReference>
<evidence type="ECO:0000313" key="5">
    <source>
        <dbReference type="Proteomes" id="UP000270620"/>
    </source>
</evidence>
<evidence type="ECO:0000256" key="1">
    <source>
        <dbReference type="ARBA" id="ARBA00022729"/>
    </source>
</evidence>
<dbReference type="OrthoDB" id="981626at2"/>
<gene>
    <name evidence="4" type="ORF">EJA19_05650</name>
</gene>
<dbReference type="Pfam" id="PF13899">
    <property type="entry name" value="Thioredoxin_7"/>
    <property type="match status" value="1"/>
</dbReference>
<feature type="chain" id="PRO_5019077516" evidence="2">
    <location>
        <begin position="20"/>
        <end position="145"/>
    </location>
</feature>
<dbReference type="Gene3D" id="3.40.30.10">
    <property type="entry name" value="Glutaredoxin"/>
    <property type="match status" value="1"/>
</dbReference>
<evidence type="ECO:0000259" key="3">
    <source>
        <dbReference type="PROSITE" id="PS51352"/>
    </source>
</evidence>
<evidence type="ECO:0000313" key="4">
    <source>
        <dbReference type="EMBL" id="RSK40462.1"/>
    </source>
</evidence>
<sequence>MKKLIWLLAVVLVSNTMFSQDWHDNFKEAQSKAQESHKPIILVFSGSDWCAPCIKLDKQVFQSDAFKNYANENVVLMRADFPRKKQNALSDEQQKQNRGLAEKYNPNGFFPYVLVLNEKGDILGKMGYEKVKPETYINKLQSFVK</sequence>
<dbReference type="RefSeq" id="WP_125467377.1">
    <property type="nucleotide sequence ID" value="NZ_RWBG01000002.1"/>
</dbReference>
<evidence type="ECO:0000256" key="2">
    <source>
        <dbReference type="SAM" id="SignalP"/>
    </source>
</evidence>
<keyword evidence="5" id="KW-1185">Reference proteome</keyword>
<dbReference type="Proteomes" id="UP000270620">
    <property type="component" value="Unassembled WGS sequence"/>
</dbReference>
<feature type="signal peptide" evidence="2">
    <location>
        <begin position="1"/>
        <end position="19"/>
    </location>
</feature>
<reference evidence="4 5" key="1">
    <citation type="submission" date="2018-12" db="EMBL/GenBank/DDBJ databases">
        <title>Mangrovimonas spongiae sp. nov., a novel member of the genus Mangrovimonas isolated from marine sponge.</title>
        <authorList>
            <person name="Zhuang L."/>
            <person name="Luo L."/>
        </authorList>
    </citation>
    <scope>NUCLEOTIDE SEQUENCE [LARGE SCALE GENOMIC DNA]</scope>
    <source>
        <strain evidence="4 5">HN-E26</strain>
    </source>
</reference>
<name>A0A428K208_9FLAO</name>
<feature type="domain" description="Thioredoxin" evidence="3">
    <location>
        <begin position="2"/>
        <end position="145"/>
    </location>
</feature>